<dbReference type="Gene3D" id="1.25.40.470">
    <property type="match status" value="1"/>
</dbReference>
<dbReference type="InterPro" id="IPR019775">
    <property type="entry name" value="WD40_repeat_CS"/>
</dbReference>
<dbReference type="PROSITE" id="PS00678">
    <property type="entry name" value="WD_REPEATS_1"/>
    <property type="match status" value="1"/>
</dbReference>
<keyword evidence="1 3" id="KW-0853">WD repeat</keyword>
<dbReference type="EMBL" id="SBIQ01000398">
    <property type="protein sequence ID" value="KAF7678007.1"/>
    <property type="molecule type" value="Genomic_DNA"/>
</dbReference>
<dbReference type="InterPro" id="IPR020472">
    <property type="entry name" value="WD40_PAC1"/>
</dbReference>
<keyword evidence="6" id="KW-1185">Reference proteome</keyword>
<dbReference type="Pfam" id="PF23953">
    <property type="entry name" value="TPR_COPA_B"/>
    <property type="match status" value="1"/>
</dbReference>
<dbReference type="PANTHER" id="PTHR19876:SF2">
    <property type="entry name" value="COATOMER SUBUNIT BETA"/>
    <property type="match status" value="1"/>
</dbReference>
<comment type="caution">
    <text evidence="5">The sequence shown here is derived from an EMBL/GenBank/DDBJ whole genome shotgun (WGS) entry which is preliminary data.</text>
</comment>
<evidence type="ECO:0000256" key="1">
    <source>
        <dbReference type="ARBA" id="ARBA00022574"/>
    </source>
</evidence>
<sequence length="712" mass="80914">MKTKEIIKKLPSPRVKSITLHPTKPLAIICLYTGVMQLLDTTTYEIINSISIPGVPIRTGQFHNNHILIGTDEGEIRVYEQTQLTLIQNIKAHSDFVRKIDTSSTTFLSCSDDTTIKLWELVEGVPGKLYKIVHTFSGHIHFVMDVKFYPGDPTRFVSCSLDQTIKIWSLSNKTCLATLEGHSHGVNCINFINEFIISGSDDPNIKIWNFNSSQCIHTITGHTKNVNDIECTNTGMVITGSEDGTIRVYNNKFESLEVLHVQMERIWSIKFGIGGLGNGDMGDVLYVGCDEGLSVYRTGESTSIVKMSRNRIYYTENGHLMGIKVMGDNTPLGVAKSIGVIGDISSLEVCPTGKTIGFVNISGEVCIYSSLGFRCKYKDKGDEIIITGKDSFIVRKGNILEIYKNYELEEELQIEGMRKIWNLGQKIGIELENKQILVRDSKDGEEFMIESGEKVISLDNKVLVYNKRKIIGMEKEIEIKVDSWFVGEGRLYILSGDRIYYLLDNGELFHCYTLDQITNHTFLIGVLKNQLFYFRNKKIEYISLDLPFMEYQRRVLRGGNIIPDEDVDKGKAICFLQSLNRYEDSLTLCQDVNQKFDILLRMKKYDTAFELVDKNSMDAKIKYKRLGKEYMKNGEYSKAADCFYGAHEWANLFLVDGIGGGKYLQEIAKNTEKVGLRNLAFLAYHKLGDYKKCGELIVGTDYEPLFRRKYDC</sequence>
<keyword evidence="2" id="KW-0677">Repeat</keyword>
<dbReference type="PRINTS" id="PR00320">
    <property type="entry name" value="GPROTEINBRPT"/>
</dbReference>
<organism evidence="5 6">
    <name type="scientific">Astathelohania contejeani</name>
    <dbReference type="NCBI Taxonomy" id="164912"/>
    <lineage>
        <taxon>Eukaryota</taxon>
        <taxon>Fungi</taxon>
        <taxon>Fungi incertae sedis</taxon>
        <taxon>Microsporidia</taxon>
        <taxon>Astathelohaniidae</taxon>
        <taxon>Astathelohania</taxon>
    </lineage>
</organism>
<gene>
    <name evidence="5" type="primary">Copb2</name>
    <name evidence="5" type="ORF">TCON_2614</name>
</gene>
<dbReference type="InterPro" id="IPR001680">
    <property type="entry name" value="WD40_rpt"/>
</dbReference>
<dbReference type="PROSITE" id="PS50294">
    <property type="entry name" value="WD_REPEATS_REGION"/>
    <property type="match status" value="2"/>
</dbReference>
<dbReference type="Pfam" id="PF00400">
    <property type="entry name" value="WD40"/>
    <property type="match status" value="4"/>
</dbReference>
<feature type="repeat" description="WD" evidence="3">
    <location>
        <begin position="179"/>
        <end position="218"/>
    </location>
</feature>
<dbReference type="Proteomes" id="UP001516464">
    <property type="component" value="Unassembled WGS sequence"/>
</dbReference>
<name>A0ABQ7HVI5_9MICR</name>
<feature type="repeat" description="WD" evidence="3">
    <location>
        <begin position="90"/>
        <end position="121"/>
    </location>
</feature>
<protein>
    <submittedName>
        <fullName evidence="5">Coatomer subunit beta</fullName>
    </submittedName>
</protein>
<dbReference type="InterPro" id="IPR036322">
    <property type="entry name" value="WD40_repeat_dom_sf"/>
</dbReference>
<reference evidence="5 6" key="1">
    <citation type="submission" date="2019-01" db="EMBL/GenBank/DDBJ databases">
        <title>Genomes sequencing and comparative genomics of infectious freshwater microsporidia, Cucumispora dikerogammari and Thelohania contejeani.</title>
        <authorList>
            <person name="Cormier A."/>
            <person name="Giraud I."/>
            <person name="Wattier R."/>
            <person name="Teixeira M."/>
            <person name="Grandjean F."/>
            <person name="Rigaud T."/>
            <person name="Cordaux R."/>
        </authorList>
    </citation>
    <scope>NUCLEOTIDE SEQUENCE [LARGE SCALE GENOMIC DNA]</scope>
    <source>
        <strain evidence="5">T1</strain>
        <tissue evidence="5">Spores</tissue>
    </source>
</reference>
<dbReference type="SUPFAM" id="SSF50978">
    <property type="entry name" value="WD40 repeat-like"/>
    <property type="match status" value="1"/>
</dbReference>
<dbReference type="CDD" id="cd00200">
    <property type="entry name" value="WD40"/>
    <property type="match status" value="1"/>
</dbReference>
<dbReference type="PROSITE" id="PS50082">
    <property type="entry name" value="WD_REPEATS_2"/>
    <property type="match status" value="4"/>
</dbReference>
<evidence type="ECO:0000256" key="2">
    <source>
        <dbReference type="ARBA" id="ARBA00022737"/>
    </source>
</evidence>
<proteinExistence type="predicted"/>
<dbReference type="InterPro" id="IPR050844">
    <property type="entry name" value="Coatomer_complex_subunit"/>
</dbReference>
<accession>A0ABQ7HVI5</accession>
<dbReference type="InterPro" id="IPR056176">
    <property type="entry name" value="TPR_COPA_B"/>
</dbReference>
<evidence type="ECO:0000256" key="3">
    <source>
        <dbReference type="PROSITE-ProRule" id="PRU00221"/>
    </source>
</evidence>
<evidence type="ECO:0000313" key="6">
    <source>
        <dbReference type="Proteomes" id="UP001516464"/>
    </source>
</evidence>
<dbReference type="InterPro" id="IPR015943">
    <property type="entry name" value="WD40/YVTN_repeat-like_dom_sf"/>
</dbReference>
<feature type="repeat" description="WD" evidence="3">
    <location>
        <begin position="219"/>
        <end position="250"/>
    </location>
</feature>
<dbReference type="PANTHER" id="PTHR19876">
    <property type="entry name" value="COATOMER"/>
    <property type="match status" value="1"/>
</dbReference>
<evidence type="ECO:0000259" key="4">
    <source>
        <dbReference type="Pfam" id="PF23953"/>
    </source>
</evidence>
<dbReference type="Gene3D" id="2.130.10.10">
    <property type="entry name" value="YVTN repeat-like/Quinoprotein amine dehydrogenase"/>
    <property type="match status" value="1"/>
</dbReference>
<evidence type="ECO:0000313" key="5">
    <source>
        <dbReference type="EMBL" id="KAF7678007.1"/>
    </source>
</evidence>
<dbReference type="SMART" id="SM00320">
    <property type="entry name" value="WD40"/>
    <property type="match status" value="6"/>
</dbReference>
<feature type="domain" description="COPA/B TPR" evidence="4">
    <location>
        <begin position="571"/>
        <end position="701"/>
    </location>
</feature>
<feature type="repeat" description="WD" evidence="3">
    <location>
        <begin position="136"/>
        <end position="178"/>
    </location>
</feature>